<name>A0A562TFU2_CHIJA</name>
<proteinExistence type="predicted"/>
<dbReference type="RefSeq" id="WP_145711395.1">
    <property type="nucleotide sequence ID" value="NZ_BAAAFY010000001.1"/>
</dbReference>
<dbReference type="EMBL" id="VLLG01000002">
    <property type="protein sequence ID" value="TWI92128.1"/>
    <property type="molecule type" value="Genomic_DNA"/>
</dbReference>
<comment type="caution">
    <text evidence="1">The sequence shown here is derived from an EMBL/GenBank/DDBJ whole genome shotgun (WGS) entry which is preliminary data.</text>
</comment>
<keyword evidence="2" id="KW-1185">Reference proteome</keyword>
<evidence type="ECO:0000313" key="1">
    <source>
        <dbReference type="EMBL" id="TWI92128.1"/>
    </source>
</evidence>
<protein>
    <submittedName>
        <fullName evidence="1">Uncharacterized protein</fullName>
    </submittedName>
</protein>
<gene>
    <name evidence="1" type="ORF">LX66_1511</name>
</gene>
<sequence>MNISEKNIVADILTRLQNIAGIEGIYRSGEPTRNREIDGEIDFLFRDSSFHVFVEIKKELKPYHLPKIQEYAKKYKPFMVVAEHIYPAQKKILKENGIGYLDGAGNIFLEQADGILWLEGNKPVKEHRPVTNRAFTKAGLTLVFHFLLYEETLNLPYRSLALAANVSLGNIKNIIEGLKEAGFILQVGKGKKVLQNKRALLHRWITAYQETLKPTLHLGNFNFWEQERSRHWESLIKESGLMVWGGEAAAKLLINHLEPEFLTLYIESDNRTPKGDWMLIPNKNGRLKLYKKFWTDTNWDFKKLTPPLLIYADLMITGDPRCIEAAMIIYDKFLKDEFDQR</sequence>
<dbReference type="OrthoDB" id="593981at2"/>
<reference evidence="1 2" key="1">
    <citation type="journal article" date="2013" name="Stand. Genomic Sci.">
        <title>Genomic Encyclopedia of Type Strains, Phase I: The one thousand microbial genomes (KMG-I) project.</title>
        <authorList>
            <person name="Kyrpides N.C."/>
            <person name="Woyke T."/>
            <person name="Eisen J.A."/>
            <person name="Garrity G."/>
            <person name="Lilburn T.G."/>
            <person name="Beck B.J."/>
            <person name="Whitman W.B."/>
            <person name="Hugenholtz P."/>
            <person name="Klenk H.P."/>
        </authorList>
    </citation>
    <scope>NUCLEOTIDE SEQUENCE [LARGE SCALE GENOMIC DNA]</scope>
    <source>
        <strain evidence="1 2">DSM 13484</strain>
    </source>
</reference>
<organism evidence="1 2">
    <name type="scientific">Chitinophaga japonensis</name>
    <name type="common">Flexibacter japonensis</name>
    <dbReference type="NCBI Taxonomy" id="104662"/>
    <lineage>
        <taxon>Bacteria</taxon>
        <taxon>Pseudomonadati</taxon>
        <taxon>Bacteroidota</taxon>
        <taxon>Chitinophagia</taxon>
        <taxon>Chitinophagales</taxon>
        <taxon>Chitinophagaceae</taxon>
        <taxon>Chitinophaga</taxon>
    </lineage>
</organism>
<dbReference type="InterPro" id="IPR019238">
    <property type="entry name" value="AbiEi_2"/>
</dbReference>
<evidence type="ECO:0000313" key="2">
    <source>
        <dbReference type="Proteomes" id="UP000316778"/>
    </source>
</evidence>
<dbReference type="AlphaFoldDB" id="A0A562TFU2"/>
<dbReference type="Proteomes" id="UP000316778">
    <property type="component" value="Unassembled WGS sequence"/>
</dbReference>
<accession>A0A562TFU2</accession>
<dbReference type="Pfam" id="PF09952">
    <property type="entry name" value="AbiEi_2"/>
    <property type="match status" value="1"/>
</dbReference>